<keyword evidence="5" id="KW-0812">Transmembrane</keyword>
<dbReference type="SUPFAM" id="SSF57850">
    <property type="entry name" value="RING/U-box"/>
    <property type="match status" value="1"/>
</dbReference>
<protein>
    <recommendedName>
        <fullName evidence="6">RING-CH-type domain-containing protein</fullName>
    </recommendedName>
</protein>
<sequence>MTTAPVTAAVLIAVRPAEAECSDRGGSDGLGEGGEAAASEPPRDSVVAIDVLGGGADVDGAADGKSEVDKVCRICHLSSGVGGLEVPNLIQLGCACKGELGGAHRRCAEAWFRVKGNRYCEICGANVKNVNGDEDGNFMESWNEGRMLGRNHGSSTEMNSCWRSQPFCNFLMACLVVAFILPWFFHINLF</sequence>
<evidence type="ECO:0000256" key="4">
    <source>
        <dbReference type="SAM" id="MobiDB-lite"/>
    </source>
</evidence>
<proteinExistence type="predicted"/>
<dbReference type="PANTHER" id="PTHR46214:SF8">
    <property type="entry name" value="RING_FYVE_PHD ZINC FINGER SUPERFAMILY PROTEIN"/>
    <property type="match status" value="1"/>
</dbReference>
<organism evidence="7 8">
    <name type="scientific">Ensete ventricosum</name>
    <name type="common">Abyssinian banana</name>
    <name type="synonym">Musa ensete</name>
    <dbReference type="NCBI Taxonomy" id="4639"/>
    <lineage>
        <taxon>Eukaryota</taxon>
        <taxon>Viridiplantae</taxon>
        <taxon>Streptophyta</taxon>
        <taxon>Embryophyta</taxon>
        <taxon>Tracheophyta</taxon>
        <taxon>Spermatophyta</taxon>
        <taxon>Magnoliopsida</taxon>
        <taxon>Liliopsida</taxon>
        <taxon>Zingiberales</taxon>
        <taxon>Musaceae</taxon>
        <taxon>Ensete</taxon>
    </lineage>
</organism>
<keyword evidence="5" id="KW-1133">Transmembrane helix</keyword>
<accession>A0A426ZP90</accession>
<gene>
    <name evidence="7" type="ORF">B296_00001125</name>
</gene>
<dbReference type="PROSITE" id="PS51292">
    <property type="entry name" value="ZF_RING_CH"/>
    <property type="match status" value="1"/>
</dbReference>
<feature type="transmembrane region" description="Helical" evidence="5">
    <location>
        <begin position="170"/>
        <end position="189"/>
    </location>
</feature>
<keyword evidence="3" id="KW-0862">Zinc</keyword>
<name>A0A426ZP90_ENSVE</name>
<evidence type="ECO:0000313" key="7">
    <source>
        <dbReference type="EMBL" id="RRT65744.1"/>
    </source>
</evidence>
<feature type="domain" description="RING-CH-type" evidence="6">
    <location>
        <begin position="64"/>
        <end position="130"/>
    </location>
</feature>
<evidence type="ECO:0000256" key="5">
    <source>
        <dbReference type="SAM" id="Phobius"/>
    </source>
</evidence>
<keyword evidence="2" id="KW-0863">Zinc-finger</keyword>
<dbReference type="InterPro" id="IPR013083">
    <property type="entry name" value="Znf_RING/FYVE/PHD"/>
</dbReference>
<dbReference type="SMART" id="SM00744">
    <property type="entry name" value="RINGv"/>
    <property type="match status" value="1"/>
</dbReference>
<dbReference type="InterPro" id="IPR011016">
    <property type="entry name" value="Znf_RING-CH"/>
</dbReference>
<evidence type="ECO:0000313" key="8">
    <source>
        <dbReference type="Proteomes" id="UP000287651"/>
    </source>
</evidence>
<comment type="caution">
    <text evidence="7">The sequence shown here is derived from an EMBL/GenBank/DDBJ whole genome shotgun (WGS) entry which is preliminary data.</text>
</comment>
<evidence type="ECO:0000256" key="3">
    <source>
        <dbReference type="ARBA" id="ARBA00022833"/>
    </source>
</evidence>
<dbReference type="Proteomes" id="UP000287651">
    <property type="component" value="Unassembled WGS sequence"/>
</dbReference>
<dbReference type="OrthoDB" id="1734943at2759"/>
<dbReference type="Pfam" id="PF12906">
    <property type="entry name" value="RINGv"/>
    <property type="match status" value="1"/>
</dbReference>
<reference evidence="7 8" key="1">
    <citation type="journal article" date="2014" name="Agronomy (Basel)">
        <title>A Draft Genome Sequence for Ensete ventricosum, the Drought-Tolerant Tree Against Hunger.</title>
        <authorList>
            <person name="Harrison J."/>
            <person name="Moore K.A."/>
            <person name="Paszkiewicz K."/>
            <person name="Jones T."/>
            <person name="Grant M."/>
            <person name="Ambacheew D."/>
            <person name="Muzemil S."/>
            <person name="Studholme D.J."/>
        </authorList>
    </citation>
    <scope>NUCLEOTIDE SEQUENCE [LARGE SCALE GENOMIC DNA]</scope>
</reference>
<dbReference type="EMBL" id="AMZH03005712">
    <property type="protein sequence ID" value="RRT65744.1"/>
    <property type="molecule type" value="Genomic_DNA"/>
</dbReference>
<evidence type="ECO:0000256" key="2">
    <source>
        <dbReference type="ARBA" id="ARBA00022771"/>
    </source>
</evidence>
<dbReference type="PANTHER" id="PTHR46214">
    <property type="entry name" value="ZINC FINGER, RING-CH-TYPE"/>
    <property type="match status" value="1"/>
</dbReference>
<feature type="region of interest" description="Disordered" evidence="4">
    <location>
        <begin position="20"/>
        <end position="42"/>
    </location>
</feature>
<evidence type="ECO:0000259" key="6">
    <source>
        <dbReference type="PROSITE" id="PS51292"/>
    </source>
</evidence>
<keyword evidence="5" id="KW-0472">Membrane</keyword>
<evidence type="ECO:0000256" key="1">
    <source>
        <dbReference type="ARBA" id="ARBA00022723"/>
    </source>
</evidence>
<dbReference type="Gene3D" id="3.30.40.10">
    <property type="entry name" value="Zinc/RING finger domain, C3HC4 (zinc finger)"/>
    <property type="match status" value="1"/>
</dbReference>
<keyword evidence="1" id="KW-0479">Metal-binding</keyword>